<comment type="caution">
    <text evidence="2">The sequence shown here is derived from an EMBL/GenBank/DDBJ whole genome shotgun (WGS) entry which is preliminary data.</text>
</comment>
<evidence type="ECO:0000313" key="3">
    <source>
        <dbReference type="Proteomes" id="UP001229651"/>
    </source>
</evidence>
<dbReference type="InterPro" id="IPR011009">
    <property type="entry name" value="Kinase-like_dom_sf"/>
</dbReference>
<sequence>MHAVADGELDGRFTKEKLAAALAEACALLGLDHRGAKLLRFTNNAVYELAGAPVVMRIVGSRALRHRVSKVVEVARHFEAHDVPAIRLLPGVGQPIHVGAHVVTAWVRVPAGERRATAADLGKLLRRVHALPAPEGVGEWAPLADVRARVADAEELDPDDRRFLLRRCAEVEAALDALDFPLERCLIHGDAHPGNVIVGPDGPVLCDFDSACVGPPEWDLTPLAVGRERFGDPAGRYRMLADVYGFDVTRWEGFAVLRAARELKLVTSVLPILRSHPHVRGELRRRLGDLRSGRVDTGWARYR</sequence>
<dbReference type="EMBL" id="JAUSUT010000001">
    <property type="protein sequence ID" value="MDQ0378118.1"/>
    <property type="molecule type" value="Genomic_DNA"/>
</dbReference>
<evidence type="ECO:0000313" key="2">
    <source>
        <dbReference type="EMBL" id="MDQ0378118.1"/>
    </source>
</evidence>
<accession>A0ABU0ES60</accession>
<protein>
    <recommendedName>
        <fullName evidence="1">Aminoglycoside phosphotransferase domain-containing protein</fullName>
    </recommendedName>
</protein>
<name>A0ABU0ES60_9PSEU</name>
<gene>
    <name evidence="2" type="ORF">FB470_002112</name>
</gene>
<dbReference type="Proteomes" id="UP001229651">
    <property type="component" value="Unassembled WGS sequence"/>
</dbReference>
<dbReference type="SUPFAM" id="SSF56112">
    <property type="entry name" value="Protein kinase-like (PK-like)"/>
    <property type="match status" value="1"/>
</dbReference>
<proteinExistence type="predicted"/>
<dbReference type="Gene3D" id="3.90.1200.10">
    <property type="match status" value="1"/>
</dbReference>
<organism evidence="2 3">
    <name type="scientific">Amycolatopsis thermophila</name>
    <dbReference type="NCBI Taxonomy" id="206084"/>
    <lineage>
        <taxon>Bacteria</taxon>
        <taxon>Bacillati</taxon>
        <taxon>Actinomycetota</taxon>
        <taxon>Actinomycetes</taxon>
        <taxon>Pseudonocardiales</taxon>
        <taxon>Pseudonocardiaceae</taxon>
        <taxon>Amycolatopsis</taxon>
    </lineage>
</organism>
<dbReference type="InterPro" id="IPR002575">
    <property type="entry name" value="Aminoglycoside_PTrfase"/>
</dbReference>
<keyword evidence="3" id="KW-1185">Reference proteome</keyword>
<evidence type="ECO:0000259" key="1">
    <source>
        <dbReference type="Pfam" id="PF01636"/>
    </source>
</evidence>
<dbReference type="RefSeq" id="WP_306990721.1">
    <property type="nucleotide sequence ID" value="NZ_JAUSUT010000001.1"/>
</dbReference>
<dbReference type="Pfam" id="PF01636">
    <property type="entry name" value="APH"/>
    <property type="match status" value="1"/>
</dbReference>
<feature type="domain" description="Aminoglycoside phosphotransferase" evidence="1">
    <location>
        <begin position="44"/>
        <end position="250"/>
    </location>
</feature>
<reference evidence="2 3" key="1">
    <citation type="submission" date="2023-07" db="EMBL/GenBank/DDBJ databases">
        <title>Sequencing the genomes of 1000 actinobacteria strains.</title>
        <authorList>
            <person name="Klenk H.-P."/>
        </authorList>
    </citation>
    <scope>NUCLEOTIDE SEQUENCE [LARGE SCALE GENOMIC DNA]</scope>
    <source>
        <strain evidence="2 3">DSM 45805</strain>
    </source>
</reference>